<feature type="region of interest" description="Disordered" evidence="2">
    <location>
        <begin position="57"/>
        <end position="84"/>
    </location>
</feature>
<dbReference type="Pfam" id="PF00722">
    <property type="entry name" value="Glyco_hydro_16"/>
    <property type="match status" value="1"/>
</dbReference>
<feature type="transmembrane region" description="Helical" evidence="3">
    <location>
        <begin position="38"/>
        <end position="57"/>
    </location>
</feature>
<keyword evidence="3" id="KW-0812">Transmembrane</keyword>
<accession>A0ABU4AW28</accession>
<feature type="compositionally biased region" description="Low complexity" evidence="2">
    <location>
        <begin position="75"/>
        <end position="84"/>
    </location>
</feature>
<reference evidence="5 6" key="1">
    <citation type="submission" date="2023-10" db="EMBL/GenBank/DDBJ databases">
        <title>Development of a sustainable strategy for remediation of hydrocarbon-contaminated territories based on the waste exchange concept.</title>
        <authorList>
            <person name="Krivoruchko A."/>
        </authorList>
    </citation>
    <scope>NUCLEOTIDE SEQUENCE [LARGE SCALE GENOMIC DNA]</scope>
    <source>
        <strain evidence="5 6">IEGM 1322</strain>
    </source>
</reference>
<keyword evidence="3" id="KW-1133">Transmembrane helix</keyword>
<evidence type="ECO:0000256" key="2">
    <source>
        <dbReference type="SAM" id="MobiDB-lite"/>
    </source>
</evidence>
<dbReference type="Proteomes" id="UP001185899">
    <property type="component" value="Unassembled WGS sequence"/>
</dbReference>
<comment type="similarity">
    <text evidence="1">Belongs to the glycosyl hydrolase 16 family.</text>
</comment>
<dbReference type="Gene3D" id="2.60.120.200">
    <property type="match status" value="1"/>
</dbReference>
<dbReference type="CDD" id="cd08023">
    <property type="entry name" value="GH16_laminarinase_like"/>
    <property type="match status" value="1"/>
</dbReference>
<keyword evidence="3" id="KW-0472">Membrane</keyword>
<keyword evidence="5" id="KW-0378">Hydrolase</keyword>
<proteinExistence type="inferred from homology"/>
<evidence type="ECO:0000313" key="6">
    <source>
        <dbReference type="Proteomes" id="UP001185899"/>
    </source>
</evidence>
<evidence type="ECO:0000259" key="4">
    <source>
        <dbReference type="PROSITE" id="PS51762"/>
    </source>
</evidence>
<dbReference type="InterPro" id="IPR013320">
    <property type="entry name" value="ConA-like_dom_sf"/>
</dbReference>
<feature type="region of interest" description="Disordered" evidence="2">
    <location>
        <begin position="105"/>
        <end position="135"/>
    </location>
</feature>
<evidence type="ECO:0000256" key="1">
    <source>
        <dbReference type="ARBA" id="ARBA00006865"/>
    </source>
</evidence>
<protein>
    <submittedName>
        <fullName evidence="5">Glycoside hydrolase family 16 protein</fullName>
    </submittedName>
</protein>
<evidence type="ECO:0000313" key="5">
    <source>
        <dbReference type="EMBL" id="MDV6230451.1"/>
    </source>
</evidence>
<keyword evidence="6" id="KW-1185">Reference proteome</keyword>
<sequence>MSRHAASSHESGTGTVEVSRLPGTGLIVEPPRRRWPSVLAFLVVLGLVVTGTVYGLTQRSDGAEPDSTAQGTVDATSTTSASNTEAAKPGFTVYDDFSGTAGDAMSDDRWSHDVGQTGWGNNEKQDYTDSTENSSLDGDGHMVINAMRNGDGYTSARVTTKDKFEFTYGRIEARIKMPAGAGLHPAFWMLGTDLDSVGWPLSGEIDIMETLNQADQYHTGIHAPQPDSLTSQKVDAGGIPPEPLSENFHTYWVERSPGRVTTGIDGTTLATITPADLTGGNDYWVFDKPFFLLFNVAVAGDWPGPTDNSTPFPATMAVDWVRYRAD</sequence>
<gene>
    <name evidence="5" type="ORF">R3P95_07820</name>
</gene>
<dbReference type="SUPFAM" id="SSF49899">
    <property type="entry name" value="Concanavalin A-like lectins/glucanases"/>
    <property type="match status" value="1"/>
</dbReference>
<dbReference type="GO" id="GO:0016787">
    <property type="term" value="F:hydrolase activity"/>
    <property type="evidence" value="ECO:0007669"/>
    <property type="project" value="UniProtKB-KW"/>
</dbReference>
<name>A0ABU4AW28_9NOCA</name>
<dbReference type="EMBL" id="JAWLKE010000003">
    <property type="protein sequence ID" value="MDV6230451.1"/>
    <property type="molecule type" value="Genomic_DNA"/>
</dbReference>
<feature type="domain" description="GH16" evidence="4">
    <location>
        <begin position="95"/>
        <end position="326"/>
    </location>
</feature>
<dbReference type="RefSeq" id="WP_317547900.1">
    <property type="nucleotide sequence ID" value="NZ_JAWLKE010000003.1"/>
</dbReference>
<dbReference type="InterPro" id="IPR000757">
    <property type="entry name" value="Beta-glucanase-like"/>
</dbReference>
<organism evidence="5 6">
    <name type="scientific">Rhodococcus cercidiphylli</name>
    <dbReference type="NCBI Taxonomy" id="489916"/>
    <lineage>
        <taxon>Bacteria</taxon>
        <taxon>Bacillati</taxon>
        <taxon>Actinomycetota</taxon>
        <taxon>Actinomycetes</taxon>
        <taxon>Mycobacteriales</taxon>
        <taxon>Nocardiaceae</taxon>
        <taxon>Rhodococcus</taxon>
    </lineage>
</organism>
<dbReference type="PANTHER" id="PTHR10963">
    <property type="entry name" value="GLYCOSYL HYDROLASE-RELATED"/>
    <property type="match status" value="1"/>
</dbReference>
<comment type="caution">
    <text evidence="5">The sequence shown here is derived from an EMBL/GenBank/DDBJ whole genome shotgun (WGS) entry which is preliminary data.</text>
</comment>
<evidence type="ECO:0000256" key="3">
    <source>
        <dbReference type="SAM" id="Phobius"/>
    </source>
</evidence>
<dbReference type="InterPro" id="IPR050546">
    <property type="entry name" value="Glycosyl_Hydrlase_16"/>
</dbReference>
<dbReference type="PROSITE" id="PS51762">
    <property type="entry name" value="GH16_2"/>
    <property type="match status" value="1"/>
</dbReference>
<dbReference type="PANTHER" id="PTHR10963:SF55">
    <property type="entry name" value="GLYCOSIDE HYDROLASE FAMILY 16 PROTEIN"/>
    <property type="match status" value="1"/>
</dbReference>